<dbReference type="RefSeq" id="WP_058480293.1">
    <property type="nucleotide sequence ID" value="NZ_CAAAIQ010000015.1"/>
</dbReference>
<dbReference type="InterPro" id="IPR018640">
    <property type="entry name" value="DUF2063"/>
</dbReference>
<dbReference type="Proteomes" id="UP000054729">
    <property type="component" value="Unassembled WGS sequence"/>
</dbReference>
<dbReference type="Gene3D" id="1.10.150.690">
    <property type="entry name" value="DUF2063"/>
    <property type="match status" value="1"/>
</dbReference>
<accession>A0A0W1ABU0</accession>
<dbReference type="PATRIC" id="fig|66969.6.peg.1742"/>
<dbReference type="Pfam" id="PF09836">
    <property type="entry name" value="DUF2063"/>
    <property type="match status" value="1"/>
</dbReference>
<evidence type="ECO:0000313" key="2">
    <source>
        <dbReference type="EMBL" id="KTD78828.1"/>
    </source>
</evidence>
<dbReference type="AlphaFoldDB" id="A0A0W1ABU0"/>
<sequence>MNELTKLQEEFLNYLTNTDLAIVPSIQSSSNLSAQERLAIYGNAYETRLIEALETNFPALKFYLGEQEFYQLGRKYLREYPSNYKSIRWFGGQLEEFMQKDYPKAPYLSELAFFEWTMSLAFDAKDSKVLSITDLQNLPIEAWDTLSFSLHPSSYILDMHWNTPAQWKSIVENNLIIEWIKEPTPYSVIVWRKNLSLQFCSLSNEESWALKSLKDGRSFTDLCVGLYEWYGEEAGMQAASLLKGWTEAGLLTSMNY</sequence>
<gene>
    <name evidence="2" type="ORF">Lwal_1598</name>
</gene>
<reference evidence="2 3" key="1">
    <citation type="submission" date="2015-11" db="EMBL/GenBank/DDBJ databases">
        <title>Genomic analysis of 38 Legionella species identifies large and diverse effector repertoires.</title>
        <authorList>
            <person name="Burstein D."/>
            <person name="Amaro F."/>
            <person name="Zusman T."/>
            <person name="Lifshitz Z."/>
            <person name="Cohen O."/>
            <person name="Gilbert J.A."/>
            <person name="Pupko T."/>
            <person name="Shuman H.A."/>
            <person name="Segal G."/>
        </authorList>
    </citation>
    <scope>NUCLEOTIDE SEQUENCE [LARGE SCALE GENOMIC DNA]</scope>
    <source>
        <strain evidence="2 3">ATCC 51914</strain>
    </source>
</reference>
<dbReference type="STRING" id="66969.Lwal_1598"/>
<comment type="caution">
    <text evidence="2">The sequence shown here is derived from an EMBL/GenBank/DDBJ whole genome shotgun (WGS) entry which is preliminary data.</text>
</comment>
<proteinExistence type="predicted"/>
<protein>
    <recommendedName>
        <fullName evidence="1">Putative DNA-binding domain-containing protein</fullName>
    </recommendedName>
</protein>
<organism evidence="2 3">
    <name type="scientific">Legionella waltersii</name>
    <dbReference type="NCBI Taxonomy" id="66969"/>
    <lineage>
        <taxon>Bacteria</taxon>
        <taxon>Pseudomonadati</taxon>
        <taxon>Pseudomonadota</taxon>
        <taxon>Gammaproteobacteria</taxon>
        <taxon>Legionellales</taxon>
        <taxon>Legionellaceae</taxon>
        <taxon>Legionella</taxon>
    </lineage>
</organism>
<evidence type="ECO:0000259" key="1">
    <source>
        <dbReference type="Pfam" id="PF09836"/>
    </source>
</evidence>
<dbReference type="EMBL" id="LNZB01000038">
    <property type="protein sequence ID" value="KTD78828.1"/>
    <property type="molecule type" value="Genomic_DNA"/>
</dbReference>
<dbReference type="OrthoDB" id="343356at2"/>
<dbReference type="InterPro" id="IPR044922">
    <property type="entry name" value="DUF2063_N_sf"/>
</dbReference>
<name>A0A0W1ABU0_9GAMM</name>
<evidence type="ECO:0000313" key="3">
    <source>
        <dbReference type="Proteomes" id="UP000054729"/>
    </source>
</evidence>
<keyword evidence="3" id="KW-1185">Reference proteome</keyword>
<feature type="domain" description="Putative DNA-binding" evidence="1">
    <location>
        <begin position="7"/>
        <end position="98"/>
    </location>
</feature>